<organism evidence="1 2">
    <name type="scientific">Cylicocyclus nassatus</name>
    <name type="common">Nematode worm</name>
    <dbReference type="NCBI Taxonomy" id="53992"/>
    <lineage>
        <taxon>Eukaryota</taxon>
        <taxon>Metazoa</taxon>
        <taxon>Ecdysozoa</taxon>
        <taxon>Nematoda</taxon>
        <taxon>Chromadorea</taxon>
        <taxon>Rhabditida</taxon>
        <taxon>Rhabditina</taxon>
        <taxon>Rhabditomorpha</taxon>
        <taxon>Strongyloidea</taxon>
        <taxon>Strongylidae</taxon>
        <taxon>Cylicocyclus</taxon>
    </lineage>
</organism>
<keyword evidence="2" id="KW-1185">Reference proteome</keyword>
<proteinExistence type="predicted"/>
<name>A0AA36GEC7_CYLNA</name>
<evidence type="ECO:0000313" key="1">
    <source>
        <dbReference type="EMBL" id="CAJ0591217.1"/>
    </source>
</evidence>
<evidence type="ECO:0000313" key="2">
    <source>
        <dbReference type="Proteomes" id="UP001176961"/>
    </source>
</evidence>
<dbReference type="EMBL" id="CATQJL010000001">
    <property type="protein sequence ID" value="CAJ0591217.1"/>
    <property type="molecule type" value="Genomic_DNA"/>
</dbReference>
<dbReference type="Proteomes" id="UP001176961">
    <property type="component" value="Unassembled WGS sequence"/>
</dbReference>
<reference evidence="1" key="1">
    <citation type="submission" date="2023-07" db="EMBL/GenBank/DDBJ databases">
        <authorList>
            <consortium name="CYATHOMIX"/>
        </authorList>
    </citation>
    <scope>NUCLEOTIDE SEQUENCE</scope>
    <source>
        <strain evidence="1">N/A</strain>
    </source>
</reference>
<sequence>MLWHWIGALLLLYLSSGEICDWFKYQDPQARFNATFRNYTLKAISEKVGKNFSEILTHYSCDIEQIVWLFDGHTYGPFYGLHQLYYPNHQNIASAALSFAENNSLQLSILTSKKYFEFGCNNGTLKTFKNISYLTFENHLNYKTQLGFISTFSEDAPAAMENALLCGKKNGKPPKYNCRLEQEALAKAEDSELQITNRGFIAIGYYGSHLIKELMPIYVAHELVRHYENKTKASDFLLLTMSRTAAIIGKVNASTDC</sequence>
<comment type="caution">
    <text evidence="1">The sequence shown here is derived from an EMBL/GenBank/DDBJ whole genome shotgun (WGS) entry which is preliminary data.</text>
</comment>
<dbReference type="AlphaFoldDB" id="A0AA36GEC7"/>
<accession>A0AA36GEC7</accession>
<protein>
    <submittedName>
        <fullName evidence="1">Uncharacterized protein</fullName>
    </submittedName>
</protein>
<gene>
    <name evidence="1" type="ORF">CYNAS_LOCUS3200</name>
</gene>